<dbReference type="Proteomes" id="UP000026962">
    <property type="component" value="Chromosome 11"/>
</dbReference>
<dbReference type="AlphaFoldDB" id="A0A0E0MHC3"/>
<reference evidence="1" key="2">
    <citation type="submission" date="2018-05" db="EMBL/GenBank/DDBJ databases">
        <title>OpunRS2 (Oryza punctata Reference Sequence Version 2).</title>
        <authorList>
            <person name="Zhang J."/>
            <person name="Kudrna D."/>
            <person name="Lee S."/>
            <person name="Talag J."/>
            <person name="Welchert J."/>
            <person name="Wing R.A."/>
        </authorList>
    </citation>
    <scope>NUCLEOTIDE SEQUENCE [LARGE SCALE GENOMIC DNA]</scope>
</reference>
<keyword evidence="2" id="KW-1185">Reference proteome</keyword>
<name>A0A0E0MHC3_ORYPU</name>
<protein>
    <submittedName>
        <fullName evidence="1">Uncharacterized protein</fullName>
    </submittedName>
</protein>
<evidence type="ECO:0000313" key="1">
    <source>
        <dbReference type="EnsemblPlants" id="OPUNC11G16780.1"/>
    </source>
</evidence>
<accession>A0A0E0MHC3</accession>
<dbReference type="HOGENOM" id="CLU_2964970_0_0_1"/>
<proteinExistence type="predicted"/>
<dbReference type="EnsemblPlants" id="OPUNC11G16780.1">
    <property type="protein sequence ID" value="OPUNC11G16780.1"/>
    <property type="gene ID" value="OPUNC11G16780"/>
</dbReference>
<reference evidence="1" key="1">
    <citation type="submission" date="2015-04" db="UniProtKB">
        <authorList>
            <consortium name="EnsemblPlants"/>
        </authorList>
    </citation>
    <scope>IDENTIFICATION</scope>
</reference>
<sequence length="59" mass="6806">MWHTFAVELCPVCRDDLVYHPKEACRNLGGLRHIVLARPYAMAIRPRSTRTGQGEEKVR</sequence>
<evidence type="ECO:0000313" key="2">
    <source>
        <dbReference type="Proteomes" id="UP000026962"/>
    </source>
</evidence>
<organism evidence="1">
    <name type="scientific">Oryza punctata</name>
    <name type="common">Red rice</name>
    <dbReference type="NCBI Taxonomy" id="4537"/>
    <lineage>
        <taxon>Eukaryota</taxon>
        <taxon>Viridiplantae</taxon>
        <taxon>Streptophyta</taxon>
        <taxon>Embryophyta</taxon>
        <taxon>Tracheophyta</taxon>
        <taxon>Spermatophyta</taxon>
        <taxon>Magnoliopsida</taxon>
        <taxon>Liliopsida</taxon>
        <taxon>Poales</taxon>
        <taxon>Poaceae</taxon>
        <taxon>BOP clade</taxon>
        <taxon>Oryzoideae</taxon>
        <taxon>Oryzeae</taxon>
        <taxon>Oryzinae</taxon>
        <taxon>Oryza</taxon>
    </lineage>
</organism>
<dbReference type="Gramene" id="OPUNC11G16780.1">
    <property type="protein sequence ID" value="OPUNC11G16780.1"/>
    <property type="gene ID" value="OPUNC11G16780"/>
</dbReference>